<organism evidence="2 3">
    <name type="scientific">Flaviaesturariibacter flavus</name>
    <dbReference type="NCBI Taxonomy" id="2502780"/>
    <lineage>
        <taxon>Bacteria</taxon>
        <taxon>Pseudomonadati</taxon>
        <taxon>Bacteroidota</taxon>
        <taxon>Chitinophagia</taxon>
        <taxon>Chitinophagales</taxon>
        <taxon>Chitinophagaceae</taxon>
        <taxon>Flaviaestuariibacter</taxon>
    </lineage>
</organism>
<dbReference type="Pfam" id="PF14237">
    <property type="entry name" value="GYF_2"/>
    <property type="match status" value="1"/>
</dbReference>
<dbReference type="InterPro" id="IPR025640">
    <property type="entry name" value="GYF_2"/>
</dbReference>
<comment type="caution">
    <text evidence="2">The sequence shown here is derived from an EMBL/GenBank/DDBJ whole genome shotgun (WGS) entry which is preliminary data.</text>
</comment>
<proteinExistence type="predicted"/>
<accession>A0A4V2NWX2</accession>
<dbReference type="Proteomes" id="UP000295334">
    <property type="component" value="Unassembled WGS sequence"/>
</dbReference>
<dbReference type="RefSeq" id="WP_131445923.1">
    <property type="nucleotide sequence ID" value="NZ_SJZI01000002.1"/>
</dbReference>
<evidence type="ECO:0000313" key="3">
    <source>
        <dbReference type="Proteomes" id="UP000295334"/>
    </source>
</evidence>
<dbReference type="AlphaFoldDB" id="A0A4V2NWX2"/>
<dbReference type="EMBL" id="SJZI01000002">
    <property type="protein sequence ID" value="TCJ19022.1"/>
    <property type="molecule type" value="Genomic_DNA"/>
</dbReference>
<evidence type="ECO:0000313" key="2">
    <source>
        <dbReference type="EMBL" id="TCJ19022.1"/>
    </source>
</evidence>
<name>A0A4V2NWX2_9BACT</name>
<evidence type="ECO:0000259" key="1">
    <source>
        <dbReference type="Pfam" id="PF14237"/>
    </source>
</evidence>
<feature type="domain" description="GYF" evidence="1">
    <location>
        <begin position="7"/>
        <end position="50"/>
    </location>
</feature>
<keyword evidence="3" id="KW-1185">Reference proteome</keyword>
<dbReference type="OrthoDB" id="679074at2"/>
<protein>
    <submittedName>
        <fullName evidence="2">DUF4339 domain-containing protein</fullName>
    </submittedName>
</protein>
<gene>
    <name evidence="2" type="ORF">EPD60_00990</name>
</gene>
<reference evidence="2 3" key="1">
    <citation type="submission" date="2019-03" db="EMBL/GenBank/DDBJ databases">
        <authorList>
            <person name="Kim M.K.M."/>
        </authorList>
    </citation>
    <scope>NUCLEOTIDE SEQUENCE [LARGE SCALE GENOMIC DNA]</scope>
    <source>
        <strain evidence="2 3">17J68-12</strain>
    </source>
</reference>
<sequence length="283" mass="31771">MKQYLLLRDNAQSGPYVLRELERLTLRPTDLVWIEGESQRWQPVGELAELNSFVATPAPRAFVVPELPVRRPAPVAEEALPEGPHFGEKIRRPRRFHFRPVPRKGSPAWILGLFACLISGATVVEKIMEQPEPQLVAPATMAAQPLPEEQSNERPAGLDYQNAIQKETVTTDSTDKRVSQLSLRSLRKQITIFTNKVRVGIFGDTDDLQVTVANGSEALLGKVNLQVEYFNTNGTPLRQEHYSVYDLKPHTRKILVVPPSRRGQKVRYKLLGVEEAAPAQTTV</sequence>